<feature type="domain" description="NAD-dependent epimerase/dehydratase" evidence="11">
    <location>
        <begin position="3"/>
        <end position="249"/>
    </location>
</feature>
<evidence type="ECO:0000256" key="4">
    <source>
        <dbReference type="ARBA" id="ARBA00007637"/>
    </source>
</evidence>
<dbReference type="RefSeq" id="WP_183853015.1">
    <property type="nucleotide sequence ID" value="NZ_JACHOO010000002.1"/>
</dbReference>
<evidence type="ECO:0000256" key="10">
    <source>
        <dbReference type="RuleBase" id="RU366046"/>
    </source>
</evidence>
<comment type="catalytic activity">
    <reaction evidence="1 10">
        <text>UDP-alpha-D-glucose = UDP-alpha-D-galactose</text>
        <dbReference type="Rhea" id="RHEA:22168"/>
        <dbReference type="ChEBI" id="CHEBI:58885"/>
        <dbReference type="ChEBI" id="CHEBI:66914"/>
        <dbReference type="EC" id="5.1.3.2"/>
    </reaction>
</comment>
<comment type="cofactor">
    <cofactor evidence="2 10">
        <name>NAD(+)</name>
        <dbReference type="ChEBI" id="CHEBI:57540"/>
    </cofactor>
</comment>
<evidence type="ECO:0000313" key="12">
    <source>
        <dbReference type="EMBL" id="MBB5751863.1"/>
    </source>
</evidence>
<dbReference type="UniPathway" id="UPA00214"/>
<dbReference type="PANTHER" id="PTHR43725:SF53">
    <property type="entry name" value="UDP-ARABINOSE 4-EPIMERASE 1"/>
    <property type="match status" value="1"/>
</dbReference>
<organism evidence="12 13">
    <name type="scientific">Prosthecomicrobium pneumaticum</name>
    <dbReference type="NCBI Taxonomy" id="81895"/>
    <lineage>
        <taxon>Bacteria</taxon>
        <taxon>Pseudomonadati</taxon>
        <taxon>Pseudomonadota</taxon>
        <taxon>Alphaproteobacteria</taxon>
        <taxon>Hyphomicrobiales</taxon>
        <taxon>Kaistiaceae</taxon>
        <taxon>Prosthecomicrobium</taxon>
    </lineage>
</organism>
<evidence type="ECO:0000256" key="3">
    <source>
        <dbReference type="ARBA" id="ARBA00004947"/>
    </source>
</evidence>
<accession>A0A7W9CUM4</accession>
<comment type="caution">
    <text evidence="12">The sequence shown here is derived from an EMBL/GenBank/DDBJ whole genome shotgun (WGS) entry which is preliminary data.</text>
</comment>
<dbReference type="GO" id="GO:0033499">
    <property type="term" value="P:galactose catabolic process via UDP-galactose, Leloir pathway"/>
    <property type="evidence" value="ECO:0007669"/>
    <property type="project" value="TreeGrafter"/>
</dbReference>
<dbReference type="InterPro" id="IPR001509">
    <property type="entry name" value="Epimerase_deHydtase"/>
</dbReference>
<comment type="subunit">
    <text evidence="10">Homodimer.</text>
</comment>
<dbReference type="NCBIfam" id="TIGR01179">
    <property type="entry name" value="galE"/>
    <property type="match status" value="1"/>
</dbReference>
<protein>
    <recommendedName>
        <fullName evidence="6 10">UDP-glucose 4-epimerase</fullName>
        <ecNumber evidence="5 10">5.1.3.2</ecNumber>
    </recommendedName>
</protein>
<dbReference type="EMBL" id="JACHOO010000002">
    <property type="protein sequence ID" value="MBB5751863.1"/>
    <property type="molecule type" value="Genomic_DNA"/>
</dbReference>
<evidence type="ECO:0000259" key="11">
    <source>
        <dbReference type="Pfam" id="PF01370"/>
    </source>
</evidence>
<keyword evidence="13" id="KW-1185">Reference proteome</keyword>
<dbReference type="InterPro" id="IPR036291">
    <property type="entry name" value="NAD(P)-bd_dom_sf"/>
</dbReference>
<sequence length="327" mass="34834">MNILVTGGAGFIGSHACKALAAAGHHPVVLDDLRTGHRRAVRFGPFVEGDIADRIKVEAVLREHRIDTVMHFAASAYVGESVLRPDLYYANNVAGLLALLDAVRAAGVGRIVFSSTCATFGPADHKIGENDRQAPINPYGRSKLMAERILADYAAAFGLGAVVLRYFNAAGSDPDGELGEDHDPETHLIPAALLAAAGLRPHLDVFGIDYPTPDGTCVRDFVHVCDLADAHVAALGAIEPGLFKAFNLGNGDGISVRQIIDRVEAVTGRPVPWRASPRRPGDPPSLVADASAARRELGWIPRFGELDEMIGHAWAYMSGPGRMARLS</sequence>
<evidence type="ECO:0000256" key="8">
    <source>
        <dbReference type="ARBA" id="ARBA00023235"/>
    </source>
</evidence>
<comment type="pathway">
    <text evidence="3 10">Carbohydrate metabolism; galactose metabolism.</text>
</comment>
<evidence type="ECO:0000256" key="5">
    <source>
        <dbReference type="ARBA" id="ARBA00013189"/>
    </source>
</evidence>
<dbReference type="SUPFAM" id="SSF51735">
    <property type="entry name" value="NAD(P)-binding Rossmann-fold domains"/>
    <property type="match status" value="1"/>
</dbReference>
<keyword evidence="9 10" id="KW-0119">Carbohydrate metabolism</keyword>
<evidence type="ECO:0000256" key="6">
    <source>
        <dbReference type="ARBA" id="ARBA00018569"/>
    </source>
</evidence>
<evidence type="ECO:0000313" key="13">
    <source>
        <dbReference type="Proteomes" id="UP000523821"/>
    </source>
</evidence>
<dbReference type="Gene3D" id="3.40.50.720">
    <property type="entry name" value="NAD(P)-binding Rossmann-like Domain"/>
    <property type="match status" value="1"/>
</dbReference>
<dbReference type="EC" id="5.1.3.2" evidence="5 10"/>
<dbReference type="Proteomes" id="UP000523821">
    <property type="component" value="Unassembled WGS sequence"/>
</dbReference>
<comment type="similarity">
    <text evidence="4 10">Belongs to the NAD(P)-dependent epimerase/dehydratase family.</text>
</comment>
<evidence type="ECO:0000256" key="2">
    <source>
        <dbReference type="ARBA" id="ARBA00001911"/>
    </source>
</evidence>
<evidence type="ECO:0000256" key="9">
    <source>
        <dbReference type="ARBA" id="ARBA00023277"/>
    </source>
</evidence>
<dbReference type="Gene3D" id="3.90.25.10">
    <property type="entry name" value="UDP-galactose 4-epimerase, domain 1"/>
    <property type="match status" value="1"/>
</dbReference>
<dbReference type="Pfam" id="PF01370">
    <property type="entry name" value="Epimerase"/>
    <property type="match status" value="1"/>
</dbReference>
<evidence type="ECO:0000256" key="7">
    <source>
        <dbReference type="ARBA" id="ARBA00023027"/>
    </source>
</evidence>
<dbReference type="CDD" id="cd05247">
    <property type="entry name" value="UDP_G4E_1_SDR_e"/>
    <property type="match status" value="1"/>
</dbReference>
<keyword evidence="7 10" id="KW-0520">NAD</keyword>
<dbReference type="InterPro" id="IPR005886">
    <property type="entry name" value="UDP_G4E"/>
</dbReference>
<proteinExistence type="inferred from homology"/>
<keyword evidence="8 10" id="KW-0413">Isomerase</keyword>
<evidence type="ECO:0000256" key="1">
    <source>
        <dbReference type="ARBA" id="ARBA00000083"/>
    </source>
</evidence>
<dbReference type="GO" id="GO:0003978">
    <property type="term" value="F:UDP-glucose 4-epimerase activity"/>
    <property type="evidence" value="ECO:0007669"/>
    <property type="project" value="UniProtKB-UniRule"/>
</dbReference>
<dbReference type="PANTHER" id="PTHR43725">
    <property type="entry name" value="UDP-GLUCOSE 4-EPIMERASE"/>
    <property type="match status" value="1"/>
</dbReference>
<dbReference type="AlphaFoldDB" id="A0A7W9CUM4"/>
<name>A0A7W9CUM4_9HYPH</name>
<gene>
    <name evidence="12" type="ORF">GGQ63_000915</name>
</gene>
<dbReference type="PRINTS" id="PR01713">
    <property type="entry name" value="NUCEPIMERASE"/>
</dbReference>
<reference evidence="12 13" key="1">
    <citation type="submission" date="2020-08" db="EMBL/GenBank/DDBJ databases">
        <title>Genomic Encyclopedia of Type Strains, Phase IV (KMG-IV): sequencing the most valuable type-strain genomes for metagenomic binning, comparative biology and taxonomic classification.</title>
        <authorList>
            <person name="Goeker M."/>
        </authorList>
    </citation>
    <scope>NUCLEOTIDE SEQUENCE [LARGE SCALE GENOMIC DNA]</scope>
    <source>
        <strain evidence="12 13">DSM 16268</strain>
    </source>
</reference>